<evidence type="ECO:0000313" key="8">
    <source>
        <dbReference type="Proteomes" id="UP001595799"/>
    </source>
</evidence>
<comment type="caution">
    <text evidence="7">The sequence shown here is derived from an EMBL/GenBank/DDBJ whole genome shotgun (WGS) entry which is preliminary data.</text>
</comment>
<feature type="binding site" evidence="6">
    <location>
        <begin position="47"/>
        <end position="48"/>
    </location>
    <ligand>
        <name>NAD(+)</name>
        <dbReference type="ChEBI" id="CHEBI:57540"/>
    </ligand>
</feature>
<comment type="function">
    <text evidence="6">Involved in the regulation of the intracellular balance of NAD and NADP, and is a key enzyme in the biosynthesis of NADP. Catalyzes specifically the phosphorylation on 2'-hydroxyl of the adenosine moiety of NAD to yield NADP.</text>
</comment>
<keyword evidence="3 6" id="KW-0521">NADP</keyword>
<feature type="binding site" evidence="6">
    <location>
        <position position="155"/>
    </location>
    <ligand>
        <name>NAD(+)</name>
        <dbReference type="ChEBI" id="CHEBI:57540"/>
    </ligand>
</feature>
<evidence type="ECO:0000256" key="4">
    <source>
        <dbReference type="ARBA" id="ARBA00023027"/>
    </source>
</evidence>
<dbReference type="Pfam" id="PF20143">
    <property type="entry name" value="NAD_kinase_C"/>
    <property type="match status" value="1"/>
</dbReference>
<dbReference type="Gene3D" id="3.40.50.10330">
    <property type="entry name" value="Probable inorganic polyphosphate/atp-NAD kinase, domain 1"/>
    <property type="match status" value="1"/>
</dbReference>
<evidence type="ECO:0000313" key="7">
    <source>
        <dbReference type="EMBL" id="MFC4351573.1"/>
    </source>
</evidence>
<protein>
    <recommendedName>
        <fullName evidence="6">NAD kinase</fullName>
        <ecNumber evidence="6">2.7.1.23</ecNumber>
    </recommendedName>
    <alternativeName>
        <fullName evidence="6">ATP-dependent NAD kinase</fullName>
    </alternativeName>
</protein>
<keyword evidence="6" id="KW-0547">Nucleotide-binding</keyword>
<feature type="binding site" evidence="6">
    <location>
        <position position="147"/>
    </location>
    <ligand>
        <name>NAD(+)</name>
        <dbReference type="ChEBI" id="CHEBI:57540"/>
    </ligand>
</feature>
<accession>A0ABV8UL89</accession>
<keyword evidence="6" id="KW-0963">Cytoplasm</keyword>
<gene>
    <name evidence="6" type="primary">nadK</name>
    <name evidence="7" type="ORF">ACFOW6_08475</name>
</gene>
<comment type="subcellular location">
    <subcellularLocation>
        <location evidence="6">Cytoplasm</location>
    </subcellularLocation>
</comment>
<dbReference type="NCBIfam" id="NF003406">
    <property type="entry name" value="PRK04761.1"/>
    <property type="match status" value="1"/>
</dbReference>
<comment type="catalytic activity">
    <reaction evidence="5 6">
        <text>NAD(+) + ATP = ADP + NADP(+) + H(+)</text>
        <dbReference type="Rhea" id="RHEA:18629"/>
        <dbReference type="ChEBI" id="CHEBI:15378"/>
        <dbReference type="ChEBI" id="CHEBI:30616"/>
        <dbReference type="ChEBI" id="CHEBI:57540"/>
        <dbReference type="ChEBI" id="CHEBI:58349"/>
        <dbReference type="ChEBI" id="CHEBI:456216"/>
        <dbReference type="EC" id="2.7.1.23"/>
    </reaction>
</comment>
<dbReference type="InterPro" id="IPR017437">
    <property type="entry name" value="ATP-NAD_kinase_PpnK-typ_C"/>
</dbReference>
<dbReference type="InterPro" id="IPR002504">
    <property type="entry name" value="NADK"/>
</dbReference>
<feature type="binding site" evidence="6">
    <location>
        <begin position="158"/>
        <end position="163"/>
    </location>
    <ligand>
        <name>NAD(+)</name>
        <dbReference type="ChEBI" id="CHEBI:57540"/>
    </ligand>
</feature>
<dbReference type="PANTHER" id="PTHR20275:SF0">
    <property type="entry name" value="NAD KINASE"/>
    <property type="match status" value="1"/>
</dbReference>
<keyword evidence="4 6" id="KW-0520">NAD</keyword>
<dbReference type="InterPro" id="IPR016064">
    <property type="entry name" value="NAD/diacylglycerol_kinase_sf"/>
</dbReference>
<evidence type="ECO:0000256" key="6">
    <source>
        <dbReference type="HAMAP-Rule" id="MF_00361"/>
    </source>
</evidence>
<sequence length="258" mass="28804">MSDPRNLPLAFVHADTVEARAAAERMKQQYPNVSPRDAVIIIALGGDGFMLETLHAQFGDGVSIFGMNCGTVGFLMNEYREDNLYERLGRSEKVTLHPLKMQAETTDGAPAEALAINEVALFRQSRQAAKLRIRIDDVVRLEELVCDGALVATPAGSTAYNLSAHGPILPLGTPLLALTPISAFRPRRWRGALLPQRAEVEMEILESDKRPVSATADFTEIRNVRLVRVREDRKTELHLLFDPEHNLEERILKEQFIP</sequence>
<feature type="active site" description="Proton acceptor" evidence="6">
    <location>
        <position position="47"/>
    </location>
</feature>
<dbReference type="EC" id="2.7.1.23" evidence="6"/>
<evidence type="ECO:0000256" key="3">
    <source>
        <dbReference type="ARBA" id="ARBA00022857"/>
    </source>
</evidence>
<dbReference type="InterPro" id="IPR017438">
    <property type="entry name" value="ATP-NAD_kinase_N"/>
</dbReference>
<keyword evidence="8" id="KW-1185">Reference proteome</keyword>
<dbReference type="EMBL" id="JBHSCW010000003">
    <property type="protein sequence ID" value="MFC4351573.1"/>
    <property type="molecule type" value="Genomic_DNA"/>
</dbReference>
<dbReference type="GO" id="GO:0003951">
    <property type="term" value="F:NAD+ kinase activity"/>
    <property type="evidence" value="ECO:0007669"/>
    <property type="project" value="UniProtKB-EC"/>
</dbReference>
<dbReference type="Proteomes" id="UP001595799">
    <property type="component" value="Unassembled WGS sequence"/>
</dbReference>
<dbReference type="Pfam" id="PF01513">
    <property type="entry name" value="NAD_kinase"/>
    <property type="match status" value="1"/>
</dbReference>
<comment type="caution">
    <text evidence="6">Lacks conserved residue(s) required for the propagation of feature annotation.</text>
</comment>
<dbReference type="Gene3D" id="2.60.200.30">
    <property type="entry name" value="Probable inorganic polyphosphate/atp-NAD kinase, domain 2"/>
    <property type="match status" value="1"/>
</dbReference>
<dbReference type="PANTHER" id="PTHR20275">
    <property type="entry name" value="NAD KINASE"/>
    <property type="match status" value="1"/>
</dbReference>
<comment type="similarity">
    <text evidence="6">Belongs to the NAD kinase family.</text>
</comment>
<feature type="binding site" evidence="6">
    <location>
        <begin position="117"/>
        <end position="118"/>
    </location>
    <ligand>
        <name>NAD(+)</name>
        <dbReference type="ChEBI" id="CHEBI:57540"/>
    </ligand>
</feature>
<reference evidence="8" key="1">
    <citation type="journal article" date="2019" name="Int. J. Syst. Evol. Microbiol.">
        <title>The Global Catalogue of Microorganisms (GCM) 10K type strain sequencing project: providing services to taxonomists for standard genome sequencing and annotation.</title>
        <authorList>
            <consortium name="The Broad Institute Genomics Platform"/>
            <consortium name="The Broad Institute Genome Sequencing Center for Infectious Disease"/>
            <person name="Wu L."/>
            <person name="Ma J."/>
        </authorList>
    </citation>
    <scope>NUCLEOTIDE SEQUENCE [LARGE SCALE GENOMIC DNA]</scope>
    <source>
        <strain evidence="8">CECT 8472</strain>
    </source>
</reference>
<dbReference type="SUPFAM" id="SSF111331">
    <property type="entry name" value="NAD kinase/diacylglycerol kinase-like"/>
    <property type="match status" value="1"/>
</dbReference>
<dbReference type="RefSeq" id="WP_382421900.1">
    <property type="nucleotide sequence ID" value="NZ_JBHSCW010000003.1"/>
</dbReference>
<proteinExistence type="inferred from homology"/>
<evidence type="ECO:0000256" key="5">
    <source>
        <dbReference type="ARBA" id="ARBA00047925"/>
    </source>
</evidence>
<dbReference type="HAMAP" id="MF_00361">
    <property type="entry name" value="NAD_kinase"/>
    <property type="match status" value="1"/>
</dbReference>
<organism evidence="7 8">
    <name type="scientific">Fodinicurvata halophila</name>
    <dbReference type="NCBI Taxonomy" id="1419723"/>
    <lineage>
        <taxon>Bacteria</taxon>
        <taxon>Pseudomonadati</taxon>
        <taxon>Pseudomonadota</taxon>
        <taxon>Alphaproteobacteria</taxon>
        <taxon>Rhodospirillales</taxon>
        <taxon>Rhodovibrionaceae</taxon>
        <taxon>Fodinicurvata</taxon>
    </lineage>
</organism>
<evidence type="ECO:0000256" key="1">
    <source>
        <dbReference type="ARBA" id="ARBA00022679"/>
    </source>
</evidence>
<keyword evidence="2 6" id="KW-0418">Kinase</keyword>
<keyword evidence="6" id="KW-0067">ATP-binding</keyword>
<evidence type="ECO:0000256" key="2">
    <source>
        <dbReference type="ARBA" id="ARBA00022777"/>
    </source>
</evidence>
<keyword evidence="1 6" id="KW-0808">Transferase</keyword>
<comment type="cofactor">
    <cofactor evidence="6">
        <name>a divalent metal cation</name>
        <dbReference type="ChEBI" id="CHEBI:60240"/>
    </cofactor>
</comment>
<name>A0ABV8UL89_9PROT</name>